<reference evidence="2 3" key="1">
    <citation type="journal article" date="2020" name="Microbiol. Resour. Announc.">
        <title>Complete genome sequence of Pseudomonas otitidis strain MrB4, isolated from Lake Biwa in Japan.</title>
        <authorList>
            <person name="Miyazaki K."/>
            <person name="Hase E."/>
            <person name="Maruya T."/>
        </authorList>
    </citation>
    <scope>NUCLEOTIDE SEQUENCE [LARGE SCALE GENOMIC DNA]</scope>
    <source>
        <strain evidence="2 3">MrB4</strain>
    </source>
</reference>
<organism evidence="2 3">
    <name type="scientific">Metapseudomonas otitidis</name>
    <dbReference type="NCBI Taxonomy" id="319939"/>
    <lineage>
        <taxon>Bacteria</taxon>
        <taxon>Pseudomonadati</taxon>
        <taxon>Pseudomonadota</taxon>
        <taxon>Gammaproteobacteria</taxon>
        <taxon>Pseudomonadales</taxon>
        <taxon>Pseudomonadaceae</taxon>
        <taxon>Metapseudomonas</taxon>
    </lineage>
</organism>
<accession>A0A679H0K1</accession>
<evidence type="ECO:0000313" key="2">
    <source>
        <dbReference type="EMBL" id="BCA31614.1"/>
    </source>
</evidence>
<evidence type="ECO:0000313" key="3">
    <source>
        <dbReference type="Proteomes" id="UP000501237"/>
    </source>
</evidence>
<protein>
    <submittedName>
        <fullName evidence="2">Uncharacterized protein</fullName>
    </submittedName>
</protein>
<dbReference type="AlphaFoldDB" id="A0A679H0K1"/>
<proteinExistence type="predicted"/>
<feature type="region of interest" description="Disordered" evidence="1">
    <location>
        <begin position="1"/>
        <end position="43"/>
    </location>
</feature>
<dbReference type="Proteomes" id="UP000501237">
    <property type="component" value="Chromosome"/>
</dbReference>
<feature type="compositionally biased region" description="Basic and acidic residues" evidence="1">
    <location>
        <begin position="1"/>
        <end position="10"/>
    </location>
</feature>
<evidence type="ECO:0000256" key="1">
    <source>
        <dbReference type="SAM" id="MobiDB-lite"/>
    </source>
</evidence>
<gene>
    <name evidence="2" type="ORF">PtoMrB4_55910</name>
</gene>
<name>A0A679H0K1_9GAMM</name>
<dbReference type="EMBL" id="AP022642">
    <property type="protein sequence ID" value="BCA31614.1"/>
    <property type="molecule type" value="Genomic_DNA"/>
</dbReference>
<sequence length="100" mass="10936">MGEAGLERATGDGLADLSRQGTRDAHDTDTTPTLGGGDGDDGFTGRVHGLSFNERIARRPTMGASFFRRFWRQALALVDASICRVMYHCCAMDRQLLTTQ</sequence>
<dbReference type="KEGG" id="poj:PtoMrB4_55910"/>